<organism evidence="3 4">
    <name type="scientific">Dimorphilus gyrociliatus</name>
    <dbReference type="NCBI Taxonomy" id="2664684"/>
    <lineage>
        <taxon>Eukaryota</taxon>
        <taxon>Metazoa</taxon>
        <taxon>Spiralia</taxon>
        <taxon>Lophotrochozoa</taxon>
        <taxon>Annelida</taxon>
        <taxon>Polychaeta</taxon>
        <taxon>Polychaeta incertae sedis</taxon>
        <taxon>Dinophilidae</taxon>
        <taxon>Dimorphilus</taxon>
    </lineage>
</organism>
<dbReference type="InterPro" id="IPR050202">
    <property type="entry name" value="Cyt/Deoxycyt_deaminase"/>
</dbReference>
<dbReference type="PANTHER" id="PTHR11644">
    <property type="entry name" value="CYTIDINE DEAMINASE"/>
    <property type="match status" value="1"/>
</dbReference>
<dbReference type="PROSITE" id="PS51747">
    <property type="entry name" value="CYT_DCMP_DEAMINASES_2"/>
    <property type="match status" value="1"/>
</dbReference>
<accession>A0A7I8VJP7</accession>
<dbReference type="GO" id="GO:0004126">
    <property type="term" value="F:cytidine deaminase activity"/>
    <property type="evidence" value="ECO:0007669"/>
    <property type="project" value="TreeGrafter"/>
</dbReference>
<comment type="caution">
    <text evidence="3">The sequence shown here is derived from an EMBL/GenBank/DDBJ whole genome shotgun (WGS) entry which is preliminary data.</text>
</comment>
<keyword evidence="4" id="KW-1185">Reference proteome</keyword>
<gene>
    <name evidence="3" type="ORF">DGYR_LOCUS4370</name>
</gene>
<dbReference type="InterPro" id="IPR016193">
    <property type="entry name" value="Cytidine_deaminase-like"/>
</dbReference>
<dbReference type="AlphaFoldDB" id="A0A7I8VJP7"/>
<sequence>MAESGCNVENAVLNCGVCAEVTAISKAVSEGFRNFQAILVTRGVTDFPIITNALYSNLEDYISPCGQCRQVMAEFNTEIRVYMTNGKREIMCKPLRELLPLGIGSDLLSKNKTG</sequence>
<evidence type="ECO:0000259" key="2">
    <source>
        <dbReference type="PROSITE" id="PS51747"/>
    </source>
</evidence>
<dbReference type="SUPFAM" id="SSF53927">
    <property type="entry name" value="Cytidine deaminase-like"/>
    <property type="match status" value="1"/>
</dbReference>
<proteinExistence type="inferred from homology"/>
<dbReference type="GO" id="GO:0072527">
    <property type="term" value="P:pyrimidine-containing compound metabolic process"/>
    <property type="evidence" value="ECO:0007669"/>
    <property type="project" value="UniProtKB-ARBA"/>
</dbReference>
<dbReference type="OrthoDB" id="414540at2759"/>
<dbReference type="GO" id="GO:0008270">
    <property type="term" value="F:zinc ion binding"/>
    <property type="evidence" value="ECO:0007669"/>
    <property type="project" value="TreeGrafter"/>
</dbReference>
<protein>
    <submittedName>
        <fullName evidence="3">DgyrCDS4609</fullName>
    </submittedName>
</protein>
<dbReference type="InterPro" id="IPR002125">
    <property type="entry name" value="CMP_dCMP_dom"/>
</dbReference>
<evidence type="ECO:0000313" key="3">
    <source>
        <dbReference type="EMBL" id="CAD5115653.1"/>
    </source>
</evidence>
<dbReference type="GO" id="GO:0055086">
    <property type="term" value="P:nucleobase-containing small molecule metabolic process"/>
    <property type="evidence" value="ECO:0007669"/>
    <property type="project" value="UniProtKB-ARBA"/>
</dbReference>
<dbReference type="Pfam" id="PF00383">
    <property type="entry name" value="dCMP_cyt_deam_1"/>
    <property type="match status" value="1"/>
</dbReference>
<dbReference type="CDD" id="cd01283">
    <property type="entry name" value="cytidine_deaminase"/>
    <property type="match status" value="1"/>
</dbReference>
<dbReference type="EMBL" id="CAJFCJ010000006">
    <property type="protein sequence ID" value="CAD5115653.1"/>
    <property type="molecule type" value="Genomic_DNA"/>
</dbReference>
<dbReference type="Gene3D" id="3.40.140.10">
    <property type="entry name" value="Cytidine Deaminase, domain 2"/>
    <property type="match status" value="1"/>
</dbReference>
<dbReference type="Proteomes" id="UP000549394">
    <property type="component" value="Unassembled WGS sequence"/>
</dbReference>
<feature type="domain" description="CMP/dCMP-type deaminase" evidence="2">
    <location>
        <begin position="1"/>
        <end position="106"/>
    </location>
</feature>
<comment type="similarity">
    <text evidence="1">Belongs to the cytidine and deoxycytidylate deaminase family.</text>
</comment>
<evidence type="ECO:0000313" key="4">
    <source>
        <dbReference type="Proteomes" id="UP000549394"/>
    </source>
</evidence>
<dbReference type="GO" id="GO:0005829">
    <property type="term" value="C:cytosol"/>
    <property type="evidence" value="ECO:0007669"/>
    <property type="project" value="TreeGrafter"/>
</dbReference>
<name>A0A7I8VJP7_9ANNE</name>
<reference evidence="3 4" key="1">
    <citation type="submission" date="2020-08" db="EMBL/GenBank/DDBJ databases">
        <authorList>
            <person name="Hejnol A."/>
        </authorList>
    </citation>
    <scope>NUCLEOTIDE SEQUENCE [LARGE SCALE GENOMIC DNA]</scope>
</reference>
<evidence type="ECO:0000256" key="1">
    <source>
        <dbReference type="ARBA" id="ARBA00006576"/>
    </source>
</evidence>
<dbReference type="PANTHER" id="PTHR11644:SF2">
    <property type="entry name" value="CYTIDINE DEAMINASE"/>
    <property type="match status" value="1"/>
</dbReference>